<gene>
    <name evidence="5" type="ORF">DC430_18900</name>
</gene>
<feature type="coiled-coil region" evidence="1">
    <location>
        <begin position="187"/>
        <end position="214"/>
    </location>
</feature>
<dbReference type="InterPro" id="IPR043128">
    <property type="entry name" value="Rev_trsase/Diguanyl_cyclase"/>
</dbReference>
<evidence type="ECO:0000259" key="4">
    <source>
        <dbReference type="PROSITE" id="PS50887"/>
    </source>
</evidence>
<dbReference type="SMART" id="SM00052">
    <property type="entry name" value="EAL"/>
    <property type="match status" value="1"/>
</dbReference>
<accession>A0AA92C075</accession>
<dbReference type="Pfam" id="PF00563">
    <property type="entry name" value="EAL"/>
    <property type="match status" value="1"/>
</dbReference>
<name>A0AA92C075_RHIRH</name>
<dbReference type="InterPro" id="IPR029787">
    <property type="entry name" value="Nucleotide_cyclase"/>
</dbReference>
<evidence type="ECO:0000313" key="5">
    <source>
        <dbReference type="EMBL" id="PVE51081.1"/>
    </source>
</evidence>
<dbReference type="SMART" id="SM00267">
    <property type="entry name" value="GGDEF"/>
    <property type="match status" value="1"/>
</dbReference>
<organism evidence="5 6">
    <name type="scientific">Rhizobium rhizogenes</name>
    <name type="common">Agrobacterium rhizogenes</name>
    <dbReference type="NCBI Taxonomy" id="359"/>
    <lineage>
        <taxon>Bacteria</taxon>
        <taxon>Pseudomonadati</taxon>
        <taxon>Pseudomonadota</taxon>
        <taxon>Alphaproteobacteria</taxon>
        <taxon>Hyphomicrobiales</taxon>
        <taxon>Rhizobiaceae</taxon>
        <taxon>Rhizobium/Agrobacterium group</taxon>
        <taxon>Rhizobium</taxon>
    </lineage>
</organism>
<dbReference type="Pfam" id="PF00990">
    <property type="entry name" value="GGDEF"/>
    <property type="match status" value="1"/>
</dbReference>
<dbReference type="PROSITE" id="PS50883">
    <property type="entry name" value="EAL"/>
    <property type="match status" value="1"/>
</dbReference>
<protein>
    <submittedName>
        <fullName evidence="5">GGDEF-domain containing protein</fullName>
    </submittedName>
</protein>
<comment type="caution">
    <text evidence="5">The sequence shown here is derived from an EMBL/GenBank/DDBJ whole genome shotgun (WGS) entry which is preliminary data.</text>
</comment>
<dbReference type="InterPro" id="IPR035919">
    <property type="entry name" value="EAL_sf"/>
</dbReference>
<dbReference type="Gene3D" id="3.30.70.270">
    <property type="match status" value="1"/>
</dbReference>
<dbReference type="EMBL" id="QDFR01000008">
    <property type="protein sequence ID" value="PVE51081.1"/>
    <property type="molecule type" value="Genomic_DNA"/>
</dbReference>
<evidence type="ECO:0000256" key="1">
    <source>
        <dbReference type="SAM" id="Coils"/>
    </source>
</evidence>
<dbReference type="NCBIfam" id="TIGR00254">
    <property type="entry name" value="GGDEF"/>
    <property type="match status" value="1"/>
</dbReference>
<feature type="transmembrane region" description="Helical" evidence="2">
    <location>
        <begin position="167"/>
        <end position="188"/>
    </location>
</feature>
<dbReference type="InterPro" id="IPR001633">
    <property type="entry name" value="EAL_dom"/>
</dbReference>
<keyword evidence="1" id="KW-0175">Coiled coil</keyword>
<feature type="domain" description="EAL" evidence="3">
    <location>
        <begin position="395"/>
        <end position="644"/>
    </location>
</feature>
<proteinExistence type="predicted"/>
<dbReference type="RefSeq" id="WP_116494025.1">
    <property type="nucleotide sequence ID" value="NZ_QDFR01000008.1"/>
</dbReference>
<keyword evidence="2" id="KW-0812">Transmembrane</keyword>
<evidence type="ECO:0000256" key="2">
    <source>
        <dbReference type="SAM" id="Phobius"/>
    </source>
</evidence>
<reference evidence="5 6" key="1">
    <citation type="submission" date="2018-04" db="EMBL/GenBank/DDBJ databases">
        <authorList>
            <person name="Hagen T."/>
        </authorList>
    </citation>
    <scope>NUCLEOTIDE SEQUENCE [LARGE SCALE GENOMIC DNA]</scope>
    <source>
        <strain evidence="5 6">TPD7009</strain>
    </source>
</reference>
<sequence length="644" mass="71176">MRKALAVVVCCFILATGYIAYVIAERQNALQKFARYNDSWAVSQTVGEYVRFESLLAEYALGIEGVDKDELRLRLDIVLGRMNSLREGSLAAFIDAKPDMRKVIGEVDQLLGDVDKRLEDLSPAEARALLPVISGHVPQLTSVAAESVANDVEIIDAAHAEVRKLHIIYTGLAGGLILCGMALIFLLLRHNQLLDRAQTKLTLLTEELQTATLELQSNNLRLEYDAYHDALTNLPNRALFRRELVRRLDPPSGIDKVALLLLDLDGFKEINDTLGHDVGDSLLQAVAARILPIRKNHELICRLGGDEFALVADNLDEDQALDLARCLVERIASPYHIGDMEIRIGTCVGIAISHRQSHADELLKHADLALYEAKRAGAGSLSVYRPYMQSQLAEKRSFEADLQAALQNNEMDVFYQPQVSTETRAVCGFEALLRWTHPVRGRVPPAEFIPVAERTGFINALGKWVMETACKEAALWKPNIKIAINLSPVQLHSSNLIQNVVEALEMSNLDPARLELEITESVLLGNSDQTLAILDNLKAVGISMAMDDFGTGYSSLGNLRRVPFDKLKIDQSFLSDITSSQDALAIVEFVVGLGRKLRMTMIAEGVETEEQFAHMRQLGCDQIQGYLIGKPVPASELTAYGIYA</sequence>
<dbReference type="FunFam" id="3.20.20.450:FF:000001">
    <property type="entry name" value="Cyclic di-GMP phosphodiesterase yahA"/>
    <property type="match status" value="1"/>
</dbReference>
<dbReference type="CDD" id="cd01949">
    <property type="entry name" value="GGDEF"/>
    <property type="match status" value="1"/>
</dbReference>
<dbReference type="AlphaFoldDB" id="A0AA92C075"/>
<dbReference type="SUPFAM" id="SSF55073">
    <property type="entry name" value="Nucleotide cyclase"/>
    <property type="match status" value="1"/>
</dbReference>
<dbReference type="SUPFAM" id="SSF141868">
    <property type="entry name" value="EAL domain-like"/>
    <property type="match status" value="1"/>
</dbReference>
<dbReference type="Proteomes" id="UP000244335">
    <property type="component" value="Unassembled WGS sequence"/>
</dbReference>
<feature type="domain" description="GGDEF" evidence="4">
    <location>
        <begin position="255"/>
        <end position="386"/>
    </location>
</feature>
<evidence type="ECO:0000259" key="3">
    <source>
        <dbReference type="PROSITE" id="PS50883"/>
    </source>
</evidence>
<dbReference type="PANTHER" id="PTHR44757:SF2">
    <property type="entry name" value="BIOFILM ARCHITECTURE MAINTENANCE PROTEIN MBAA"/>
    <property type="match status" value="1"/>
</dbReference>
<dbReference type="PROSITE" id="PS50887">
    <property type="entry name" value="GGDEF"/>
    <property type="match status" value="1"/>
</dbReference>
<dbReference type="InterPro" id="IPR000160">
    <property type="entry name" value="GGDEF_dom"/>
</dbReference>
<keyword evidence="2" id="KW-1133">Transmembrane helix</keyword>
<dbReference type="PANTHER" id="PTHR44757">
    <property type="entry name" value="DIGUANYLATE CYCLASE DGCP"/>
    <property type="match status" value="1"/>
</dbReference>
<dbReference type="InterPro" id="IPR052155">
    <property type="entry name" value="Biofilm_reg_signaling"/>
</dbReference>
<dbReference type="Gene3D" id="3.20.20.450">
    <property type="entry name" value="EAL domain"/>
    <property type="match status" value="1"/>
</dbReference>
<evidence type="ECO:0000313" key="6">
    <source>
        <dbReference type="Proteomes" id="UP000244335"/>
    </source>
</evidence>
<dbReference type="CDD" id="cd01948">
    <property type="entry name" value="EAL"/>
    <property type="match status" value="1"/>
</dbReference>
<keyword evidence="2" id="KW-0472">Membrane</keyword>